<proteinExistence type="predicted"/>
<feature type="region of interest" description="Disordered" evidence="2">
    <location>
        <begin position="1"/>
        <end position="62"/>
    </location>
</feature>
<evidence type="ECO:0000256" key="1">
    <source>
        <dbReference type="PROSITE-ProRule" id="PRU00047"/>
    </source>
</evidence>
<feature type="domain" description="CCHC-type" evidence="3">
    <location>
        <begin position="329"/>
        <end position="344"/>
    </location>
</feature>
<keyword evidence="5" id="KW-1185">Reference proteome</keyword>
<sequence>MGNKPAKSKCEMPKTGKSVSTTDNTVILFSHPPPHLPPRPPSRPPRPPSRPPSCPPNPPKRPTQFMTVEEFFKNWHIWKNQFLLYKTEATQVHNEQQWGNTLLNLMGPIGQNIYSTFTFESSNEIRNVDVLLEKFDEYSVFSNKKKLPLENVYEYINDLQVIVRDKNIHVNENADEMIRKKICKEIDKYQFTNAAKRMIPTFIFSSDFNKLTMKEIAFIWELYIDNTCKRCGNNHGTQKCSALGKQCQKCNELNHYQRMCPKYLINNCKFCGGSHEHRKCPAFNEICTKCQKQNHFSWKCQQNQILNCHFCGMKHGASRSLCPGNNITCSNCSKKGHIASKCKQASRLHRS</sequence>
<dbReference type="PROSITE" id="PS50158">
    <property type="entry name" value="ZF_CCHC"/>
    <property type="match status" value="1"/>
</dbReference>
<evidence type="ECO:0000259" key="3">
    <source>
        <dbReference type="PROSITE" id="PS50158"/>
    </source>
</evidence>
<dbReference type="Gene3D" id="4.10.60.10">
    <property type="entry name" value="Zinc finger, CCHC-type"/>
    <property type="match status" value="1"/>
</dbReference>
<dbReference type="Pfam" id="PF00098">
    <property type="entry name" value="zf-CCHC"/>
    <property type="match status" value="2"/>
</dbReference>
<dbReference type="SMART" id="SM00343">
    <property type="entry name" value="ZnF_C2HC"/>
    <property type="match status" value="3"/>
</dbReference>
<keyword evidence="1" id="KW-0863">Zinc-finger</keyword>
<comment type="caution">
    <text evidence="4">The sequence shown here is derived from an EMBL/GenBank/DDBJ whole genome shotgun (WGS) entry which is preliminary data.</text>
</comment>
<keyword evidence="1" id="KW-0862">Zinc</keyword>
<dbReference type="EMBL" id="CAXAJV020001288">
    <property type="protein sequence ID" value="CAL7938038.1"/>
    <property type="molecule type" value="Genomic_DNA"/>
</dbReference>
<feature type="compositionally biased region" description="Polar residues" evidence="2">
    <location>
        <begin position="17"/>
        <end position="27"/>
    </location>
</feature>
<evidence type="ECO:0000256" key="2">
    <source>
        <dbReference type="SAM" id="MobiDB-lite"/>
    </source>
</evidence>
<feature type="compositionally biased region" description="Pro residues" evidence="2">
    <location>
        <begin position="31"/>
        <end position="61"/>
    </location>
</feature>
<evidence type="ECO:0000313" key="4">
    <source>
        <dbReference type="EMBL" id="CAL7938038.1"/>
    </source>
</evidence>
<dbReference type="Proteomes" id="UP001642520">
    <property type="component" value="Unassembled WGS sequence"/>
</dbReference>
<accession>A0ABP1NAN9</accession>
<name>A0ABP1NAN9_XYLVO</name>
<protein>
    <recommendedName>
        <fullName evidence="3">CCHC-type domain-containing protein</fullName>
    </recommendedName>
</protein>
<evidence type="ECO:0000313" key="5">
    <source>
        <dbReference type="Proteomes" id="UP001642520"/>
    </source>
</evidence>
<dbReference type="InterPro" id="IPR001878">
    <property type="entry name" value="Znf_CCHC"/>
</dbReference>
<organism evidence="4 5">
    <name type="scientific">Xylocopa violacea</name>
    <name type="common">Violet carpenter bee</name>
    <name type="synonym">Apis violacea</name>
    <dbReference type="NCBI Taxonomy" id="135666"/>
    <lineage>
        <taxon>Eukaryota</taxon>
        <taxon>Metazoa</taxon>
        <taxon>Ecdysozoa</taxon>
        <taxon>Arthropoda</taxon>
        <taxon>Hexapoda</taxon>
        <taxon>Insecta</taxon>
        <taxon>Pterygota</taxon>
        <taxon>Neoptera</taxon>
        <taxon>Endopterygota</taxon>
        <taxon>Hymenoptera</taxon>
        <taxon>Apocrita</taxon>
        <taxon>Aculeata</taxon>
        <taxon>Apoidea</taxon>
        <taxon>Anthophila</taxon>
        <taxon>Apidae</taxon>
        <taxon>Xylocopa</taxon>
        <taxon>Xylocopa</taxon>
    </lineage>
</organism>
<keyword evidence="1" id="KW-0479">Metal-binding</keyword>
<gene>
    <name evidence="4" type="ORF">XYLVIOL_LOCUS3043</name>
</gene>
<reference evidence="4 5" key="1">
    <citation type="submission" date="2024-08" db="EMBL/GenBank/DDBJ databases">
        <authorList>
            <person name="Will J Nash"/>
            <person name="Angela Man"/>
            <person name="Seanna McTaggart"/>
            <person name="Kendall Baker"/>
            <person name="Tom Barker"/>
            <person name="Leah Catchpole"/>
            <person name="Alex Durrant"/>
            <person name="Karim Gharbi"/>
            <person name="Naomi Irish"/>
            <person name="Gemy Kaithakottil"/>
            <person name="Debby Ku"/>
            <person name="Aaliyah Providence"/>
            <person name="Felix Shaw"/>
            <person name="David Swarbreck"/>
            <person name="Chris Watkins"/>
            <person name="Ann M. McCartney"/>
            <person name="Giulio Formenti"/>
            <person name="Alice Mouton"/>
            <person name="Noel Vella"/>
            <person name="Bjorn M von Reumont"/>
            <person name="Adriana Vella"/>
            <person name="Wilfried Haerty"/>
        </authorList>
    </citation>
    <scope>NUCLEOTIDE SEQUENCE [LARGE SCALE GENOMIC DNA]</scope>
</reference>